<dbReference type="PANTHER" id="PTHR37244">
    <property type="entry name" value="NADP-SPECIFIC GLUTAMATE DEHYDROGENASE"/>
    <property type="match status" value="1"/>
</dbReference>
<dbReference type="AlphaFoldDB" id="A0AAD4JCU0"/>
<gene>
    <name evidence="2" type="ORF">C2S53_019213</name>
</gene>
<evidence type="ECO:0000313" key="2">
    <source>
        <dbReference type="EMBL" id="KAH6831451.1"/>
    </source>
</evidence>
<accession>A0AAD4JCU0</accession>
<keyword evidence="3" id="KW-1185">Reference proteome</keyword>
<reference evidence="2 3" key="1">
    <citation type="journal article" date="2021" name="Nat. Commun.">
        <title>Incipient diploidization of the medicinal plant Perilla within 10,000 years.</title>
        <authorList>
            <person name="Zhang Y."/>
            <person name="Shen Q."/>
            <person name="Leng L."/>
            <person name="Zhang D."/>
            <person name="Chen S."/>
            <person name="Shi Y."/>
            <person name="Ning Z."/>
            <person name="Chen S."/>
        </authorList>
    </citation>
    <scope>NUCLEOTIDE SEQUENCE [LARGE SCALE GENOMIC DNA]</scope>
    <source>
        <strain evidence="3">cv. PC099</strain>
    </source>
</reference>
<keyword evidence="1" id="KW-0472">Membrane</keyword>
<dbReference type="PANTHER" id="PTHR37244:SF1">
    <property type="entry name" value="NADP-SPECIFIC GLUTAMATE DEHYDROGENASE"/>
    <property type="match status" value="1"/>
</dbReference>
<protein>
    <submittedName>
        <fullName evidence="2">Uncharacterized protein</fullName>
    </submittedName>
</protein>
<sequence>MCRGFVENERETLKIRAFYTHFHLSSSSISSCAKNASVLPDFLTLHFLPRINGSRLEINGSYIRPDTPAFVSLHRVLSEEVGRGFKYGSRERVTVCEGARFEIYVGDVKVMKGIFRKDDGDNWKMECKCVMSVNGVVKGVEDAEVAVAAEGLTGVITEKVEMVAALRRRRRRRCCELEEIPEVREEEGGCCCSECGGGEAVEDGGDCEMEVDVEAVNWAVDVGIWMVCFGVGYLVSASSFKKLRRKRFI</sequence>
<keyword evidence="1" id="KW-1133">Transmembrane helix</keyword>
<feature type="transmembrane region" description="Helical" evidence="1">
    <location>
        <begin position="222"/>
        <end position="240"/>
    </location>
</feature>
<dbReference type="PROSITE" id="PS51257">
    <property type="entry name" value="PROKAR_LIPOPROTEIN"/>
    <property type="match status" value="1"/>
</dbReference>
<keyword evidence="1" id="KW-0812">Transmembrane</keyword>
<organism evidence="2 3">
    <name type="scientific">Perilla frutescens var. hirtella</name>
    <name type="common">Perilla citriodora</name>
    <name type="synonym">Perilla setoyensis</name>
    <dbReference type="NCBI Taxonomy" id="608512"/>
    <lineage>
        <taxon>Eukaryota</taxon>
        <taxon>Viridiplantae</taxon>
        <taxon>Streptophyta</taxon>
        <taxon>Embryophyta</taxon>
        <taxon>Tracheophyta</taxon>
        <taxon>Spermatophyta</taxon>
        <taxon>Magnoliopsida</taxon>
        <taxon>eudicotyledons</taxon>
        <taxon>Gunneridae</taxon>
        <taxon>Pentapetalae</taxon>
        <taxon>asterids</taxon>
        <taxon>lamiids</taxon>
        <taxon>Lamiales</taxon>
        <taxon>Lamiaceae</taxon>
        <taxon>Nepetoideae</taxon>
        <taxon>Elsholtzieae</taxon>
        <taxon>Perilla</taxon>
    </lineage>
</organism>
<dbReference type="EMBL" id="SDAM02000091">
    <property type="protein sequence ID" value="KAH6831451.1"/>
    <property type="molecule type" value="Genomic_DNA"/>
</dbReference>
<evidence type="ECO:0000256" key="1">
    <source>
        <dbReference type="SAM" id="Phobius"/>
    </source>
</evidence>
<dbReference type="Proteomes" id="UP001190926">
    <property type="component" value="Unassembled WGS sequence"/>
</dbReference>
<name>A0AAD4JCU0_PERFH</name>
<proteinExistence type="predicted"/>
<comment type="caution">
    <text evidence="2">The sequence shown here is derived from an EMBL/GenBank/DDBJ whole genome shotgun (WGS) entry which is preliminary data.</text>
</comment>
<evidence type="ECO:0000313" key="3">
    <source>
        <dbReference type="Proteomes" id="UP001190926"/>
    </source>
</evidence>